<evidence type="ECO:0000313" key="15">
    <source>
        <dbReference type="EMBL" id="GES02740.1"/>
    </source>
</evidence>
<dbReference type="GO" id="GO:0008234">
    <property type="term" value="F:cysteine-type peptidase activity"/>
    <property type="evidence" value="ECO:0007669"/>
    <property type="project" value="UniProtKB-KW"/>
</dbReference>
<dbReference type="GO" id="GO:0140359">
    <property type="term" value="F:ABC-type transporter activity"/>
    <property type="evidence" value="ECO:0007669"/>
    <property type="project" value="InterPro"/>
</dbReference>
<keyword evidence="6" id="KW-0645">Protease</keyword>
<evidence type="ECO:0000313" key="16">
    <source>
        <dbReference type="Proteomes" id="UP000334990"/>
    </source>
</evidence>
<dbReference type="InterPro" id="IPR003593">
    <property type="entry name" value="AAA+_ATPase"/>
</dbReference>
<dbReference type="SUPFAM" id="SSF52540">
    <property type="entry name" value="P-loop containing nucleoside triphosphate hydrolases"/>
    <property type="match status" value="1"/>
</dbReference>
<dbReference type="InterPro" id="IPR039421">
    <property type="entry name" value="Type_1_exporter"/>
</dbReference>
<feature type="transmembrane region" description="Helical" evidence="11">
    <location>
        <begin position="269"/>
        <end position="290"/>
    </location>
</feature>
<sequence>MSIKVPIRLQSGLAECGAACLAMVLSHHGRHSSVREVSEQCGVGRDGLSALAIVRAAREHGLRADAFSVKELAGAPLPAIAHWQFNHFVVVERYGSRGVDVVDPAAGRRRLTHAEFEAGFTGVLLTFTPGAEFQPRRRARRGWLRALAGTALLRQRALLAPILMASLLLQGVGLVVQSFAQVLIDTVLPTRDGGLLGMLGIGLAVAGLLHMALTYLRSATLLRLRLRVDRLLTTQVVGHLFSLPYRYFLHRGSGDLAQRSASVSRLRQLLSGPITTALLDGPLAVGYLTIVLVKAPPLGFCLLGLAFVQGALLLLTRRRRSDLNQVSLNAQVQTQGQLIEAIKGVETLKASGAESAALGRWSRLFNEQLAADRRVGATENVVTSVLESMRLVAPAILLWVGGWLVLGGRAGLGATLTLCALSAAALGPITSLLASLRTLQEAAVHVERLADILGSEPEAQGEIQVRDLRGRIQLAEVSYRHDPRAPWTLRQISLHIRPGEKVALVGRTGSGKSTLARLMLGLHEPTLGSVSYDRVPLGALHRGTLRHHFGVVTQEPHLFSGTIRENIALTHPEASPAEIVEAARLACVHEDIEAMPMGYDTTLSEGMGLSGGQRQRLALARALLGRPRVLLLDEATSHLDTVTETQIEQHLSLLSQTRIVIAHRLSTVRDADQIFVIEDGRIAEHGTHADLMARGGPYAALVAGQEGEDSASSALQEFPKSPLSH</sequence>
<evidence type="ECO:0000256" key="11">
    <source>
        <dbReference type="SAM" id="Phobius"/>
    </source>
</evidence>
<organism evidence="15 16">
    <name type="scientific">Acrocarpospora corrugata</name>
    <dbReference type="NCBI Taxonomy" id="35763"/>
    <lineage>
        <taxon>Bacteria</taxon>
        <taxon>Bacillati</taxon>
        <taxon>Actinomycetota</taxon>
        <taxon>Actinomycetes</taxon>
        <taxon>Streptosporangiales</taxon>
        <taxon>Streptosporangiaceae</taxon>
        <taxon>Acrocarpospora</taxon>
    </lineage>
</organism>
<dbReference type="InterPro" id="IPR017871">
    <property type="entry name" value="ABC_transporter-like_CS"/>
</dbReference>
<dbReference type="PROSITE" id="PS50990">
    <property type="entry name" value="PEPTIDASE_C39"/>
    <property type="match status" value="1"/>
</dbReference>
<evidence type="ECO:0000256" key="7">
    <source>
        <dbReference type="ARBA" id="ARBA00022840"/>
    </source>
</evidence>
<keyword evidence="5" id="KW-0547">Nucleotide-binding</keyword>
<dbReference type="SUPFAM" id="SSF90123">
    <property type="entry name" value="ABC transporter transmembrane region"/>
    <property type="match status" value="1"/>
</dbReference>
<keyword evidence="16" id="KW-1185">Reference proteome</keyword>
<dbReference type="GO" id="GO:0005524">
    <property type="term" value="F:ATP binding"/>
    <property type="evidence" value="ECO:0007669"/>
    <property type="project" value="UniProtKB-KW"/>
</dbReference>
<dbReference type="Gene3D" id="1.20.1560.10">
    <property type="entry name" value="ABC transporter type 1, transmembrane domain"/>
    <property type="match status" value="1"/>
</dbReference>
<feature type="domain" description="ABC transmembrane type-1" evidence="13">
    <location>
        <begin position="162"/>
        <end position="441"/>
    </location>
</feature>
<dbReference type="InterPro" id="IPR011527">
    <property type="entry name" value="ABC1_TM_dom"/>
</dbReference>
<evidence type="ECO:0000256" key="5">
    <source>
        <dbReference type="ARBA" id="ARBA00022741"/>
    </source>
</evidence>
<feature type="transmembrane region" description="Helical" evidence="11">
    <location>
        <begin position="196"/>
        <end position="216"/>
    </location>
</feature>
<keyword evidence="7" id="KW-0067">ATP-binding</keyword>
<evidence type="ECO:0000256" key="10">
    <source>
        <dbReference type="ARBA" id="ARBA00061644"/>
    </source>
</evidence>
<dbReference type="Gene3D" id="3.90.70.10">
    <property type="entry name" value="Cysteine proteinases"/>
    <property type="match status" value="1"/>
</dbReference>
<feature type="transmembrane region" description="Helical" evidence="11">
    <location>
        <begin position="162"/>
        <end position="184"/>
    </location>
</feature>
<dbReference type="AlphaFoldDB" id="A0A5M3W3C8"/>
<comment type="similarity">
    <text evidence="10">Belongs to the ABC transporter superfamily. Lipid exporter (TC 3.A.1.106) family.</text>
</comment>
<proteinExistence type="inferred from homology"/>
<feature type="transmembrane region" description="Helical" evidence="11">
    <location>
        <begin position="296"/>
        <end position="315"/>
    </location>
</feature>
<evidence type="ECO:0000256" key="6">
    <source>
        <dbReference type="ARBA" id="ARBA00022807"/>
    </source>
</evidence>
<evidence type="ECO:0000256" key="2">
    <source>
        <dbReference type="ARBA" id="ARBA00022448"/>
    </source>
</evidence>
<reference evidence="15 16" key="1">
    <citation type="submission" date="2019-10" db="EMBL/GenBank/DDBJ databases">
        <title>Whole genome shotgun sequence of Acrocarpospora corrugata NBRC 13972.</title>
        <authorList>
            <person name="Ichikawa N."/>
            <person name="Kimura A."/>
            <person name="Kitahashi Y."/>
            <person name="Komaki H."/>
            <person name="Oguchi A."/>
        </authorList>
    </citation>
    <scope>NUCLEOTIDE SEQUENCE [LARGE SCALE GENOMIC DNA]</scope>
    <source>
        <strain evidence="15 16">NBRC 13972</strain>
    </source>
</reference>
<feature type="domain" description="ABC transporter" evidence="12">
    <location>
        <begin position="472"/>
        <end position="704"/>
    </location>
</feature>
<dbReference type="PANTHER" id="PTHR24221:SF606">
    <property type="entry name" value="COLICIN V SECRETION-PROCESSING ATP-BINDING PROTEIN"/>
    <property type="match status" value="1"/>
</dbReference>
<dbReference type="PROSITE" id="PS50893">
    <property type="entry name" value="ABC_TRANSPORTER_2"/>
    <property type="match status" value="1"/>
</dbReference>
<evidence type="ECO:0000256" key="4">
    <source>
        <dbReference type="ARBA" id="ARBA00022692"/>
    </source>
</evidence>
<keyword evidence="6" id="KW-0788">Thiol protease</keyword>
<dbReference type="GO" id="GO:0005886">
    <property type="term" value="C:plasma membrane"/>
    <property type="evidence" value="ECO:0007669"/>
    <property type="project" value="UniProtKB-SubCell"/>
</dbReference>
<keyword evidence="9 11" id="KW-0472">Membrane</keyword>
<comment type="caution">
    <text evidence="15">The sequence shown here is derived from an EMBL/GenBank/DDBJ whole genome shotgun (WGS) entry which is preliminary data.</text>
</comment>
<accession>A0A5M3W3C8</accession>
<dbReference type="Pfam" id="PF00664">
    <property type="entry name" value="ABC_membrane"/>
    <property type="match status" value="1"/>
</dbReference>
<name>A0A5M3W3C8_9ACTN</name>
<dbReference type="GO" id="GO:0016887">
    <property type="term" value="F:ATP hydrolysis activity"/>
    <property type="evidence" value="ECO:0007669"/>
    <property type="project" value="InterPro"/>
</dbReference>
<dbReference type="InterPro" id="IPR005074">
    <property type="entry name" value="Peptidase_C39"/>
</dbReference>
<dbReference type="GO" id="GO:0034040">
    <property type="term" value="F:ATPase-coupled lipid transmembrane transporter activity"/>
    <property type="evidence" value="ECO:0007669"/>
    <property type="project" value="TreeGrafter"/>
</dbReference>
<evidence type="ECO:0000256" key="9">
    <source>
        <dbReference type="ARBA" id="ARBA00023136"/>
    </source>
</evidence>
<keyword evidence="8 11" id="KW-1133">Transmembrane helix</keyword>
<dbReference type="InterPro" id="IPR003439">
    <property type="entry name" value="ABC_transporter-like_ATP-bd"/>
</dbReference>
<evidence type="ECO:0000259" key="14">
    <source>
        <dbReference type="PROSITE" id="PS50990"/>
    </source>
</evidence>
<dbReference type="FunFam" id="3.40.50.300:FF:000299">
    <property type="entry name" value="ABC transporter ATP-binding protein/permease"/>
    <property type="match status" value="1"/>
</dbReference>
<dbReference type="EMBL" id="BLAD01000061">
    <property type="protein sequence ID" value="GES02740.1"/>
    <property type="molecule type" value="Genomic_DNA"/>
</dbReference>
<dbReference type="Pfam" id="PF03412">
    <property type="entry name" value="Peptidase_C39"/>
    <property type="match status" value="1"/>
</dbReference>
<dbReference type="InterPro" id="IPR027417">
    <property type="entry name" value="P-loop_NTPase"/>
</dbReference>
<protein>
    <submittedName>
        <fullName evidence="15">NHLP family bacteriocin export ABC transporter peptidase/permease/ATPase</fullName>
    </submittedName>
</protein>
<dbReference type="Gene3D" id="3.40.50.300">
    <property type="entry name" value="P-loop containing nucleotide triphosphate hydrolases"/>
    <property type="match status" value="1"/>
</dbReference>
<evidence type="ECO:0000256" key="3">
    <source>
        <dbReference type="ARBA" id="ARBA00022475"/>
    </source>
</evidence>
<dbReference type="Pfam" id="PF00005">
    <property type="entry name" value="ABC_tran"/>
    <property type="match status" value="1"/>
</dbReference>
<keyword evidence="4 11" id="KW-0812">Transmembrane</keyword>
<evidence type="ECO:0000256" key="8">
    <source>
        <dbReference type="ARBA" id="ARBA00022989"/>
    </source>
</evidence>
<comment type="subcellular location">
    <subcellularLocation>
        <location evidence="1">Cell membrane</location>
        <topology evidence="1">Multi-pass membrane protein</topology>
    </subcellularLocation>
</comment>
<dbReference type="SMART" id="SM00382">
    <property type="entry name" value="AAA"/>
    <property type="match status" value="1"/>
</dbReference>
<evidence type="ECO:0000256" key="1">
    <source>
        <dbReference type="ARBA" id="ARBA00004651"/>
    </source>
</evidence>
<dbReference type="InterPro" id="IPR036640">
    <property type="entry name" value="ABC1_TM_sf"/>
</dbReference>
<dbReference type="PANTHER" id="PTHR24221">
    <property type="entry name" value="ATP-BINDING CASSETTE SUB-FAMILY B"/>
    <property type="match status" value="1"/>
</dbReference>
<keyword evidence="3" id="KW-1003">Cell membrane</keyword>
<dbReference type="PROSITE" id="PS50929">
    <property type="entry name" value="ABC_TM1F"/>
    <property type="match status" value="1"/>
</dbReference>
<dbReference type="Proteomes" id="UP000334990">
    <property type="component" value="Unassembled WGS sequence"/>
</dbReference>
<gene>
    <name evidence="15" type="ORF">Acor_48060</name>
</gene>
<keyword evidence="6" id="KW-0378">Hydrolase</keyword>
<feature type="domain" description="Peptidase C39" evidence="14">
    <location>
        <begin position="10"/>
        <end position="127"/>
    </location>
</feature>
<dbReference type="GO" id="GO:0006508">
    <property type="term" value="P:proteolysis"/>
    <property type="evidence" value="ECO:0007669"/>
    <property type="project" value="InterPro"/>
</dbReference>
<dbReference type="RefSeq" id="WP_155338952.1">
    <property type="nucleotide sequence ID" value="NZ_BAAABN010000011.1"/>
</dbReference>
<evidence type="ECO:0000259" key="12">
    <source>
        <dbReference type="PROSITE" id="PS50893"/>
    </source>
</evidence>
<evidence type="ECO:0000259" key="13">
    <source>
        <dbReference type="PROSITE" id="PS50929"/>
    </source>
</evidence>
<keyword evidence="2" id="KW-0813">Transport</keyword>
<dbReference type="OrthoDB" id="9806127at2"/>
<dbReference type="PROSITE" id="PS00211">
    <property type="entry name" value="ABC_TRANSPORTER_1"/>
    <property type="match status" value="1"/>
</dbReference>
<feature type="transmembrane region" description="Helical" evidence="11">
    <location>
        <begin position="389"/>
        <end position="406"/>
    </location>
</feature>